<comment type="caution">
    <text evidence="1">The sequence shown here is derived from an EMBL/GenBank/DDBJ whole genome shotgun (WGS) entry which is preliminary data.</text>
</comment>
<proteinExistence type="predicted"/>
<accession>X1NIC3</accession>
<organism evidence="1">
    <name type="scientific">marine sediment metagenome</name>
    <dbReference type="NCBI Taxonomy" id="412755"/>
    <lineage>
        <taxon>unclassified sequences</taxon>
        <taxon>metagenomes</taxon>
        <taxon>ecological metagenomes</taxon>
    </lineage>
</organism>
<sequence length="51" mass="5882">RIIEGMLPVLEGEDIEGDSYLECYSNLLTKLADILPREVWLDMVNWSQEIA</sequence>
<dbReference type="EMBL" id="BARV01017719">
    <property type="protein sequence ID" value="GAI26525.1"/>
    <property type="molecule type" value="Genomic_DNA"/>
</dbReference>
<evidence type="ECO:0000313" key="1">
    <source>
        <dbReference type="EMBL" id="GAI26525.1"/>
    </source>
</evidence>
<dbReference type="AlphaFoldDB" id="X1NIC3"/>
<feature type="non-terminal residue" evidence="1">
    <location>
        <position position="1"/>
    </location>
</feature>
<protein>
    <submittedName>
        <fullName evidence="1">Uncharacterized protein</fullName>
    </submittedName>
</protein>
<reference evidence="1" key="1">
    <citation type="journal article" date="2014" name="Front. Microbiol.">
        <title>High frequency of phylogenetically diverse reductive dehalogenase-homologous genes in deep subseafloor sedimentary metagenomes.</title>
        <authorList>
            <person name="Kawai M."/>
            <person name="Futagami T."/>
            <person name="Toyoda A."/>
            <person name="Takaki Y."/>
            <person name="Nishi S."/>
            <person name="Hori S."/>
            <person name="Arai W."/>
            <person name="Tsubouchi T."/>
            <person name="Morono Y."/>
            <person name="Uchiyama I."/>
            <person name="Ito T."/>
            <person name="Fujiyama A."/>
            <person name="Inagaki F."/>
            <person name="Takami H."/>
        </authorList>
    </citation>
    <scope>NUCLEOTIDE SEQUENCE</scope>
    <source>
        <strain evidence="1">Expedition CK06-06</strain>
    </source>
</reference>
<name>X1NIC3_9ZZZZ</name>
<gene>
    <name evidence="1" type="ORF">S06H3_30127</name>
</gene>